<accession>A0A9Q0QPP6</accession>
<dbReference type="EMBL" id="JAMYWD010000007">
    <property type="protein sequence ID" value="KAJ4967332.1"/>
    <property type="molecule type" value="Genomic_DNA"/>
</dbReference>
<evidence type="ECO:0000313" key="1">
    <source>
        <dbReference type="EMBL" id="KAJ4967332.1"/>
    </source>
</evidence>
<keyword evidence="2" id="KW-1185">Reference proteome</keyword>
<organism evidence="1 2">
    <name type="scientific">Protea cynaroides</name>
    <dbReference type="NCBI Taxonomy" id="273540"/>
    <lineage>
        <taxon>Eukaryota</taxon>
        <taxon>Viridiplantae</taxon>
        <taxon>Streptophyta</taxon>
        <taxon>Embryophyta</taxon>
        <taxon>Tracheophyta</taxon>
        <taxon>Spermatophyta</taxon>
        <taxon>Magnoliopsida</taxon>
        <taxon>Proteales</taxon>
        <taxon>Proteaceae</taxon>
        <taxon>Protea</taxon>
    </lineage>
</organism>
<evidence type="ECO:0008006" key="3">
    <source>
        <dbReference type="Google" id="ProtNLM"/>
    </source>
</evidence>
<dbReference type="Proteomes" id="UP001141806">
    <property type="component" value="Unassembled WGS sequence"/>
</dbReference>
<reference evidence="1" key="1">
    <citation type="journal article" date="2023" name="Plant J.">
        <title>The genome of the king protea, Protea cynaroides.</title>
        <authorList>
            <person name="Chang J."/>
            <person name="Duong T.A."/>
            <person name="Schoeman C."/>
            <person name="Ma X."/>
            <person name="Roodt D."/>
            <person name="Barker N."/>
            <person name="Li Z."/>
            <person name="Van de Peer Y."/>
            <person name="Mizrachi E."/>
        </authorList>
    </citation>
    <scope>NUCLEOTIDE SEQUENCE</scope>
    <source>
        <tissue evidence="1">Young leaves</tissue>
    </source>
</reference>
<comment type="caution">
    <text evidence="1">The sequence shown here is derived from an EMBL/GenBank/DDBJ whole genome shotgun (WGS) entry which is preliminary data.</text>
</comment>
<proteinExistence type="predicted"/>
<gene>
    <name evidence="1" type="ORF">NE237_019181</name>
</gene>
<dbReference type="OrthoDB" id="2305498at2759"/>
<name>A0A9Q0QPP6_9MAGN</name>
<dbReference type="AlphaFoldDB" id="A0A9Q0QPP6"/>
<evidence type="ECO:0000313" key="2">
    <source>
        <dbReference type="Proteomes" id="UP001141806"/>
    </source>
</evidence>
<sequence length="123" mass="13768">MRHALVPVVTATTTATNVRSNLTTAIPVATVGLAVPQERSMAGMNPIEIKDYKEATRIRDSLRSFEEEEPVLRLQRLMKEPIAVLQVFDKELIKDIALPPPKEKPSIHFAKGCFGLESWRGMK</sequence>
<protein>
    <recommendedName>
        <fullName evidence="3">UVR domain-containing protein</fullName>
    </recommendedName>
</protein>